<feature type="chain" id="PRO_5012782522" description="Ig-like domain repeat protein" evidence="1">
    <location>
        <begin position="32"/>
        <end position="670"/>
    </location>
</feature>
<sequence length="670" mass="69755">MRVRSISAVTALAVALSSGALIGSAAGPAVADSSAALPITSSGDIIVDGVHQRVFISDPSGGKVVATDYNGTVIGTITSLPQADGLELSADSATVYVAVPGTDEIVAIDTATLTETGRYATGDGTDPQHLALAGGKLWFGYGSVGHGNIGSLDLSGGQTQVSLAQEAEGTWNDAPLLDSVPGAPDTLAAGSRQYYFTLGIYDVSSGTAGRTAFLGGQDAAIGNTAEDLALTPDGTELVVATTAGDFQQVFRTSDLSETIRYPSSYWEQRSVDVAPDGLVAVGTDTYASFDLPHVSIYKPGSTAPRRTANFTDEQGGVAQEALLDHGDLAFAPDSSRLFAVTHGLSNRYRLRVVTDPSKAVTTVTANAPATADRAKSLTVSGKVTNTLGLPAGTTVAVTRTDLESPNGKALPAATVKADGTFSFTDIPPAGGKVTYKVSYAGGADRTAASASDTVEVSRNSPTLTVNKNGNLYAYASNVTFTAHLGTTYKNRTLSLYADTAGDGKGKYLVKTGTVNSGGNLSVTLTLKRDTTVSASFSGDARTAPKTATSWVGAKVRVSLSLSRYYKTATVNGHTKYYFRKTTNPLLTTTMTAYPGRSQRLEFQIYSAGAWRSAGSQYFKLDSTGKSVVELGGTHQTGYSMRVRSSYINNSSNDTVNSTTHGSWKYFTFTS</sequence>
<reference evidence="2 3" key="1">
    <citation type="submission" date="2016-07" db="EMBL/GenBank/DDBJ databases">
        <title>Draft genome of Streptomyces diastatochromogenes.</title>
        <authorList>
            <person name="Podduturi R."/>
            <person name="Lukassen M.B."/>
            <person name="Clausen N."/>
            <person name="Nielsen J.L."/>
            <person name="Jorgensen N.O."/>
        </authorList>
    </citation>
    <scope>NUCLEOTIDE SEQUENCE [LARGE SCALE GENOMIC DNA]</scope>
    <source>
        <strain evidence="2 3">DSM 40608</strain>
    </source>
</reference>
<keyword evidence="3" id="KW-1185">Reference proteome</keyword>
<dbReference type="SUPFAM" id="SSF82171">
    <property type="entry name" value="DPP6 N-terminal domain-like"/>
    <property type="match status" value="1"/>
</dbReference>
<protein>
    <recommendedName>
        <fullName evidence="4">Ig-like domain repeat protein</fullName>
    </recommendedName>
</protein>
<gene>
    <name evidence="2" type="ORF">BEK98_13085</name>
</gene>
<dbReference type="InterPro" id="IPR015943">
    <property type="entry name" value="WD40/YVTN_repeat-like_dom_sf"/>
</dbReference>
<dbReference type="AlphaFoldDB" id="A0A233SKC9"/>
<evidence type="ECO:0000313" key="2">
    <source>
        <dbReference type="EMBL" id="OXY96104.1"/>
    </source>
</evidence>
<dbReference type="OrthoDB" id="4332189at2"/>
<accession>A0A233SKC9</accession>
<dbReference type="SUPFAM" id="SSF50974">
    <property type="entry name" value="Nitrous oxide reductase, N-terminal domain"/>
    <property type="match status" value="1"/>
</dbReference>
<name>A0A233SKC9_STRDA</name>
<organism evidence="2 3">
    <name type="scientific">Streptomyces diastatochromogenes</name>
    <dbReference type="NCBI Taxonomy" id="42236"/>
    <lineage>
        <taxon>Bacteria</taxon>
        <taxon>Bacillati</taxon>
        <taxon>Actinomycetota</taxon>
        <taxon>Actinomycetes</taxon>
        <taxon>Kitasatosporales</taxon>
        <taxon>Streptomycetaceae</taxon>
        <taxon>Streptomyces</taxon>
    </lineage>
</organism>
<evidence type="ECO:0008006" key="4">
    <source>
        <dbReference type="Google" id="ProtNLM"/>
    </source>
</evidence>
<evidence type="ECO:0000313" key="3">
    <source>
        <dbReference type="Proteomes" id="UP000215483"/>
    </source>
</evidence>
<comment type="caution">
    <text evidence="2">The sequence shown here is derived from an EMBL/GenBank/DDBJ whole genome shotgun (WGS) entry which is preliminary data.</text>
</comment>
<dbReference type="InterPro" id="IPR011045">
    <property type="entry name" value="N2O_reductase_N"/>
</dbReference>
<proteinExistence type="predicted"/>
<dbReference type="Proteomes" id="UP000215483">
    <property type="component" value="Unassembled WGS sequence"/>
</dbReference>
<dbReference type="Gene3D" id="2.130.10.10">
    <property type="entry name" value="YVTN repeat-like/Quinoprotein amine dehydrogenase"/>
    <property type="match status" value="2"/>
</dbReference>
<evidence type="ECO:0000256" key="1">
    <source>
        <dbReference type="SAM" id="SignalP"/>
    </source>
</evidence>
<feature type="signal peptide" evidence="1">
    <location>
        <begin position="1"/>
        <end position="31"/>
    </location>
</feature>
<keyword evidence="1" id="KW-0732">Signal</keyword>
<dbReference type="EMBL" id="MCGQ01000012">
    <property type="protein sequence ID" value="OXY96104.1"/>
    <property type="molecule type" value="Genomic_DNA"/>
</dbReference>